<sequence>MDVRIPRGIQRALCLAALLLPAHAGTIVPTPPTLQPADLDVTCPLPIDDQPAARPSLTSPWTHPPLCVPSTDGTTKFCVYTNSRHGPRGWSILTTPETAADSVWLLNRALNDTDRTTTTAAVAARSREPPAYRVVDIAGKGKGVVTTRKVAKYEEILVDHATFLVDILFTTQVPAFRGYRLLHAAVNQLADPESVLTLGQSNPLARDQVENILRTNGFSTKLGGAPHIALYPVVSRINHGCQPNAYTLFKPETLQVSIRAARDLEAGEEITHSYIPIGAPTSERAKRLSRWGFTCRCSLCEADAEAREASDKRRAEIQQLRDHAIRAYQAGRAYQALRFTRQVINLLGPEGLWQLYPEQYENVARIFYTLRDRANAEKYANMSLGLLAEQGEIPRADREAVERLLARFEEEEGGRY</sequence>
<dbReference type="SUPFAM" id="SSF82199">
    <property type="entry name" value="SET domain"/>
    <property type="match status" value="1"/>
</dbReference>
<dbReference type="PANTHER" id="PTHR47332">
    <property type="entry name" value="SET DOMAIN-CONTAINING PROTEIN 5"/>
    <property type="match status" value="1"/>
</dbReference>
<name>A0ABR4DF80_9PEZI</name>
<comment type="caution">
    <text evidence="3">The sequence shown here is derived from an EMBL/GenBank/DDBJ whole genome shotgun (WGS) entry which is preliminary data.</text>
</comment>
<dbReference type="PANTHER" id="PTHR47332:SF4">
    <property type="entry name" value="SET DOMAIN-CONTAINING PROTEIN 5"/>
    <property type="match status" value="1"/>
</dbReference>
<dbReference type="InterPro" id="IPR001214">
    <property type="entry name" value="SET_dom"/>
</dbReference>
<feature type="chain" id="PRO_5045831576" description="SET domain-containing protein" evidence="1">
    <location>
        <begin position="25"/>
        <end position="416"/>
    </location>
</feature>
<dbReference type="Proteomes" id="UP001600064">
    <property type="component" value="Unassembled WGS sequence"/>
</dbReference>
<reference evidence="3 4" key="1">
    <citation type="journal article" date="2024" name="Commun. Biol.">
        <title>Comparative genomic analysis of thermophilic fungi reveals convergent evolutionary adaptations and gene losses.</title>
        <authorList>
            <person name="Steindorff A.S."/>
            <person name="Aguilar-Pontes M.V."/>
            <person name="Robinson A.J."/>
            <person name="Andreopoulos B."/>
            <person name="LaButti K."/>
            <person name="Kuo A."/>
            <person name="Mondo S."/>
            <person name="Riley R."/>
            <person name="Otillar R."/>
            <person name="Haridas S."/>
            <person name="Lipzen A."/>
            <person name="Grimwood J."/>
            <person name="Schmutz J."/>
            <person name="Clum A."/>
            <person name="Reid I.D."/>
            <person name="Moisan M.C."/>
            <person name="Butler G."/>
            <person name="Nguyen T.T.M."/>
            <person name="Dewar K."/>
            <person name="Conant G."/>
            <person name="Drula E."/>
            <person name="Henrissat B."/>
            <person name="Hansel C."/>
            <person name="Singer S."/>
            <person name="Hutchinson M.I."/>
            <person name="de Vries R.P."/>
            <person name="Natvig D.O."/>
            <person name="Powell A.J."/>
            <person name="Tsang A."/>
            <person name="Grigoriev I.V."/>
        </authorList>
    </citation>
    <scope>NUCLEOTIDE SEQUENCE [LARGE SCALE GENOMIC DNA]</scope>
    <source>
        <strain evidence="3 4">ATCC 22073</strain>
    </source>
</reference>
<keyword evidence="4" id="KW-1185">Reference proteome</keyword>
<dbReference type="InterPro" id="IPR046341">
    <property type="entry name" value="SET_dom_sf"/>
</dbReference>
<evidence type="ECO:0000256" key="1">
    <source>
        <dbReference type="SAM" id="SignalP"/>
    </source>
</evidence>
<dbReference type="InterPro" id="IPR053185">
    <property type="entry name" value="SET_domain_protein"/>
</dbReference>
<protein>
    <recommendedName>
        <fullName evidence="2">SET domain-containing protein</fullName>
    </recommendedName>
</protein>
<organism evidence="3 4">
    <name type="scientific">Remersonia thermophila</name>
    <dbReference type="NCBI Taxonomy" id="72144"/>
    <lineage>
        <taxon>Eukaryota</taxon>
        <taxon>Fungi</taxon>
        <taxon>Dikarya</taxon>
        <taxon>Ascomycota</taxon>
        <taxon>Pezizomycotina</taxon>
        <taxon>Sordariomycetes</taxon>
        <taxon>Sordariomycetidae</taxon>
        <taxon>Sordariales</taxon>
        <taxon>Sordariales incertae sedis</taxon>
        <taxon>Remersonia</taxon>
    </lineage>
</organism>
<dbReference type="Gene3D" id="2.170.270.10">
    <property type="entry name" value="SET domain"/>
    <property type="match status" value="1"/>
</dbReference>
<proteinExistence type="predicted"/>
<dbReference type="GeneID" id="98124063"/>
<accession>A0ABR4DF80</accession>
<evidence type="ECO:0000259" key="2">
    <source>
        <dbReference type="PROSITE" id="PS50280"/>
    </source>
</evidence>
<dbReference type="RefSeq" id="XP_070866959.1">
    <property type="nucleotide sequence ID" value="XM_071009419.1"/>
</dbReference>
<keyword evidence="1" id="KW-0732">Signal</keyword>
<dbReference type="PROSITE" id="PS50280">
    <property type="entry name" value="SET"/>
    <property type="match status" value="1"/>
</dbReference>
<evidence type="ECO:0000313" key="4">
    <source>
        <dbReference type="Proteomes" id="UP001600064"/>
    </source>
</evidence>
<feature type="domain" description="SET" evidence="2">
    <location>
        <begin position="130"/>
        <end position="275"/>
    </location>
</feature>
<feature type="signal peptide" evidence="1">
    <location>
        <begin position="1"/>
        <end position="24"/>
    </location>
</feature>
<dbReference type="CDD" id="cd20071">
    <property type="entry name" value="SET_SMYD"/>
    <property type="match status" value="1"/>
</dbReference>
<dbReference type="SMART" id="SM00317">
    <property type="entry name" value="SET"/>
    <property type="match status" value="1"/>
</dbReference>
<dbReference type="EMBL" id="JAZGUE010000003">
    <property type="protein sequence ID" value="KAL2268232.1"/>
    <property type="molecule type" value="Genomic_DNA"/>
</dbReference>
<evidence type="ECO:0000313" key="3">
    <source>
        <dbReference type="EMBL" id="KAL2268232.1"/>
    </source>
</evidence>
<gene>
    <name evidence="3" type="ORF">VTJ83DRAFT_3078</name>
</gene>
<dbReference type="Pfam" id="PF00856">
    <property type="entry name" value="SET"/>
    <property type="match status" value="1"/>
</dbReference>